<sequence length="67" mass="7735">MEIIKTGSYHLEKLSGNTYKVYHHQHAIGTLTEYGEVELSNEIINGYAKKPHSGYWISEIEKIIKSR</sequence>
<name>A0A8S5RLR3_9VIRU</name>
<dbReference type="EMBL" id="BK059116">
    <property type="protein sequence ID" value="DAE32115.1"/>
    <property type="molecule type" value="Genomic_DNA"/>
</dbReference>
<organism evidence="1">
    <name type="scientific">virus sp. ctn3M15</name>
    <dbReference type="NCBI Taxonomy" id="2825821"/>
    <lineage>
        <taxon>Viruses</taxon>
    </lineage>
</organism>
<protein>
    <submittedName>
        <fullName evidence="1">Uncharacterized protein</fullName>
    </submittedName>
</protein>
<proteinExistence type="predicted"/>
<reference evidence="1" key="1">
    <citation type="journal article" date="2021" name="Proc. Natl. Acad. Sci. U.S.A.">
        <title>A Catalog of Tens of Thousands of Viruses from Human Metagenomes Reveals Hidden Associations with Chronic Diseases.</title>
        <authorList>
            <person name="Tisza M.J."/>
            <person name="Buck C.B."/>
        </authorList>
    </citation>
    <scope>NUCLEOTIDE SEQUENCE</scope>
    <source>
        <strain evidence="1">Ctn3M15</strain>
    </source>
</reference>
<accession>A0A8S5RLR3</accession>
<evidence type="ECO:0000313" key="1">
    <source>
        <dbReference type="EMBL" id="DAE32115.1"/>
    </source>
</evidence>